<dbReference type="Proteomes" id="UP000607653">
    <property type="component" value="Unassembled WGS sequence"/>
</dbReference>
<evidence type="ECO:0000313" key="2">
    <source>
        <dbReference type="EMBL" id="DAD37693.1"/>
    </source>
</evidence>
<proteinExistence type="predicted"/>
<feature type="region of interest" description="Disordered" evidence="1">
    <location>
        <begin position="57"/>
        <end position="78"/>
    </location>
</feature>
<accession>A0A822YZM0</accession>
<comment type="caution">
    <text evidence="2">The sequence shown here is derived from an EMBL/GenBank/DDBJ whole genome shotgun (WGS) entry which is preliminary data.</text>
</comment>
<organism evidence="2 3">
    <name type="scientific">Nelumbo nucifera</name>
    <name type="common">Sacred lotus</name>
    <dbReference type="NCBI Taxonomy" id="4432"/>
    <lineage>
        <taxon>Eukaryota</taxon>
        <taxon>Viridiplantae</taxon>
        <taxon>Streptophyta</taxon>
        <taxon>Embryophyta</taxon>
        <taxon>Tracheophyta</taxon>
        <taxon>Spermatophyta</taxon>
        <taxon>Magnoliopsida</taxon>
        <taxon>Proteales</taxon>
        <taxon>Nelumbonaceae</taxon>
        <taxon>Nelumbo</taxon>
    </lineage>
</organism>
<keyword evidence="3" id="KW-1185">Reference proteome</keyword>
<sequence>MTLSGARGGVRNGGDLNFKFKGDMSITIESKSYPDAGHVKSLPAEYASGVPTAQWKKGYNRGGFEGRSDTHTTLGFGGQMYLGKRESKGWD</sequence>
<gene>
    <name evidence="2" type="ORF">HUJ06_008334</name>
</gene>
<reference evidence="2 3" key="1">
    <citation type="journal article" date="2020" name="Mol. Biol. Evol.">
        <title>Distinct Expression and Methylation Patterns for Genes with Different Fates following a Single Whole-Genome Duplication in Flowering Plants.</title>
        <authorList>
            <person name="Shi T."/>
            <person name="Rahmani R.S."/>
            <person name="Gugger P.F."/>
            <person name="Wang M."/>
            <person name="Li H."/>
            <person name="Zhang Y."/>
            <person name="Li Z."/>
            <person name="Wang Q."/>
            <person name="Van de Peer Y."/>
            <person name="Marchal K."/>
            <person name="Chen J."/>
        </authorList>
    </citation>
    <scope>NUCLEOTIDE SEQUENCE [LARGE SCALE GENOMIC DNA]</scope>
    <source>
        <tissue evidence="2">Leaf</tissue>
    </source>
</reference>
<evidence type="ECO:0000256" key="1">
    <source>
        <dbReference type="SAM" id="MobiDB-lite"/>
    </source>
</evidence>
<dbReference type="EMBL" id="DUZY01000004">
    <property type="protein sequence ID" value="DAD37693.1"/>
    <property type="molecule type" value="Genomic_DNA"/>
</dbReference>
<name>A0A822YZM0_NELNU</name>
<protein>
    <submittedName>
        <fullName evidence="2">Uncharacterized protein</fullName>
    </submittedName>
</protein>
<evidence type="ECO:0000313" key="3">
    <source>
        <dbReference type="Proteomes" id="UP000607653"/>
    </source>
</evidence>
<dbReference type="AlphaFoldDB" id="A0A822YZM0"/>